<protein>
    <submittedName>
        <fullName evidence="1">Uncharacterized protein</fullName>
    </submittedName>
</protein>
<gene>
    <name evidence="1" type="ORF">UFOVP1298_65</name>
</gene>
<organism evidence="1">
    <name type="scientific">uncultured Caudovirales phage</name>
    <dbReference type="NCBI Taxonomy" id="2100421"/>
    <lineage>
        <taxon>Viruses</taxon>
        <taxon>Duplodnaviria</taxon>
        <taxon>Heunggongvirae</taxon>
        <taxon>Uroviricota</taxon>
        <taxon>Caudoviricetes</taxon>
        <taxon>Peduoviridae</taxon>
        <taxon>Maltschvirus</taxon>
        <taxon>Maltschvirus maltsch</taxon>
    </lineage>
</organism>
<evidence type="ECO:0000313" key="1">
    <source>
        <dbReference type="EMBL" id="CAB4196142.1"/>
    </source>
</evidence>
<name>A0A6J5RJH7_9CAUD</name>
<reference evidence="1" key="1">
    <citation type="submission" date="2020-05" db="EMBL/GenBank/DDBJ databases">
        <authorList>
            <person name="Chiriac C."/>
            <person name="Salcher M."/>
            <person name="Ghai R."/>
            <person name="Kavagutti S V."/>
        </authorList>
    </citation>
    <scope>NUCLEOTIDE SEQUENCE</scope>
</reference>
<proteinExistence type="predicted"/>
<sequence length="149" mass="15262">MQNLENLKAKGELRIVLTGANGAVKEDQLVKNLVVNTGLNFIVNRMKDAVATPMSHMTLGTGTTAAAAGDTTLQTEIGGARVTLTSTSVTANQITYIASFAAGVGTGAVTEAGILNASSAGTMLCRTVFPVVNKQAGDSMTVTWTVTVS</sequence>
<accession>A0A6J5RJH7</accession>
<dbReference type="EMBL" id="LR797250">
    <property type="protein sequence ID" value="CAB4196142.1"/>
    <property type="molecule type" value="Genomic_DNA"/>
</dbReference>